<dbReference type="FunFam" id="3.30.160.60:FF:000912">
    <property type="entry name" value="Zinc finger protein 660"/>
    <property type="match status" value="1"/>
</dbReference>
<dbReference type="InterPro" id="IPR013087">
    <property type="entry name" value="Znf_C2H2_type"/>
</dbReference>
<dbReference type="OrthoDB" id="6355685at2759"/>
<dbReference type="GO" id="GO:0000981">
    <property type="term" value="F:DNA-binding transcription factor activity, RNA polymerase II-specific"/>
    <property type="evidence" value="ECO:0007669"/>
    <property type="project" value="TreeGrafter"/>
</dbReference>
<keyword evidence="6" id="KW-0862">Zinc</keyword>
<name>A0A7R8WTA3_9CRUS</name>
<organism evidence="9">
    <name type="scientific">Cyprideis torosa</name>
    <dbReference type="NCBI Taxonomy" id="163714"/>
    <lineage>
        <taxon>Eukaryota</taxon>
        <taxon>Metazoa</taxon>
        <taxon>Ecdysozoa</taxon>
        <taxon>Arthropoda</taxon>
        <taxon>Crustacea</taxon>
        <taxon>Oligostraca</taxon>
        <taxon>Ostracoda</taxon>
        <taxon>Podocopa</taxon>
        <taxon>Podocopida</taxon>
        <taxon>Cytherocopina</taxon>
        <taxon>Cytheroidea</taxon>
        <taxon>Cytherideidae</taxon>
        <taxon>Cyprideis</taxon>
    </lineage>
</organism>
<comment type="subcellular location">
    <subcellularLocation>
        <location evidence="1">Nucleus</location>
    </subcellularLocation>
</comment>
<dbReference type="EMBL" id="OB667874">
    <property type="protein sequence ID" value="CAD7234143.1"/>
    <property type="molecule type" value="Genomic_DNA"/>
</dbReference>
<dbReference type="SMART" id="SM00355">
    <property type="entry name" value="ZnF_C2H2"/>
    <property type="match status" value="5"/>
</dbReference>
<dbReference type="InterPro" id="IPR036236">
    <property type="entry name" value="Znf_C2H2_sf"/>
</dbReference>
<dbReference type="FunFam" id="3.30.160.60:FF:001498">
    <property type="entry name" value="Zinc finger protein 404"/>
    <property type="match status" value="1"/>
</dbReference>
<evidence type="ECO:0000256" key="8">
    <source>
        <dbReference type="SAM" id="MobiDB-lite"/>
    </source>
</evidence>
<accession>A0A7R8WTA3</accession>
<evidence type="ECO:0000256" key="6">
    <source>
        <dbReference type="ARBA" id="ARBA00022833"/>
    </source>
</evidence>
<evidence type="ECO:0000256" key="3">
    <source>
        <dbReference type="ARBA" id="ARBA00022723"/>
    </source>
</evidence>
<keyword evidence="3" id="KW-0479">Metal-binding</keyword>
<dbReference type="FunFam" id="3.30.160.60:FF:002343">
    <property type="entry name" value="Zinc finger protein 33A"/>
    <property type="match status" value="1"/>
</dbReference>
<dbReference type="GO" id="GO:0045596">
    <property type="term" value="P:negative regulation of cell differentiation"/>
    <property type="evidence" value="ECO:0007669"/>
    <property type="project" value="UniProtKB-ARBA"/>
</dbReference>
<feature type="non-terminal residue" evidence="9">
    <location>
        <position position="219"/>
    </location>
</feature>
<feature type="region of interest" description="Disordered" evidence="8">
    <location>
        <begin position="1"/>
        <end position="29"/>
    </location>
</feature>
<gene>
    <name evidence="9" type="ORF">CTOB1V02_LOCUS11960</name>
</gene>
<dbReference type="GO" id="GO:0008270">
    <property type="term" value="F:zinc ion binding"/>
    <property type="evidence" value="ECO:0007669"/>
    <property type="project" value="UniProtKB-KW"/>
</dbReference>
<keyword evidence="7" id="KW-0539">Nucleus</keyword>
<dbReference type="PROSITE" id="PS50157">
    <property type="entry name" value="ZINC_FINGER_C2H2_2"/>
    <property type="match status" value="5"/>
</dbReference>
<dbReference type="PROSITE" id="PS00028">
    <property type="entry name" value="ZINC_FINGER_C2H2_1"/>
    <property type="match status" value="3"/>
</dbReference>
<dbReference type="FunFam" id="3.30.160.60:FF:000065">
    <property type="entry name" value="B-cell CLL/lymphoma 6, member B"/>
    <property type="match status" value="1"/>
</dbReference>
<evidence type="ECO:0000256" key="7">
    <source>
        <dbReference type="ARBA" id="ARBA00023242"/>
    </source>
</evidence>
<dbReference type="GO" id="GO:0000978">
    <property type="term" value="F:RNA polymerase II cis-regulatory region sequence-specific DNA binding"/>
    <property type="evidence" value="ECO:0007669"/>
    <property type="project" value="TreeGrafter"/>
</dbReference>
<feature type="compositionally biased region" description="Basic and acidic residues" evidence="8">
    <location>
        <begin position="1"/>
        <end position="15"/>
    </location>
</feature>
<keyword evidence="4" id="KW-0677">Repeat</keyword>
<reference evidence="9" key="1">
    <citation type="submission" date="2020-11" db="EMBL/GenBank/DDBJ databases">
        <authorList>
            <person name="Tran Van P."/>
        </authorList>
    </citation>
    <scope>NUCLEOTIDE SEQUENCE</scope>
</reference>
<dbReference type="GO" id="GO:0005634">
    <property type="term" value="C:nucleus"/>
    <property type="evidence" value="ECO:0007669"/>
    <property type="project" value="UniProtKB-SubCell"/>
</dbReference>
<feature type="compositionally biased region" description="Basic residues" evidence="8">
    <location>
        <begin position="16"/>
        <end position="29"/>
    </location>
</feature>
<keyword evidence="5" id="KW-0863">Zinc-finger</keyword>
<dbReference type="Gene3D" id="3.30.160.60">
    <property type="entry name" value="Classic Zinc Finger"/>
    <property type="match status" value="5"/>
</dbReference>
<dbReference type="Pfam" id="PF00096">
    <property type="entry name" value="zf-C2H2"/>
    <property type="match status" value="4"/>
</dbReference>
<dbReference type="PANTHER" id="PTHR23235:SF142">
    <property type="entry name" value="ZINC FINGER PROTEIN 384"/>
    <property type="match status" value="1"/>
</dbReference>
<sequence>EKLESHSSPEKERSLNRRKTISKSSRGRKTTRKHECAVCGKCFRTPSLLRRHESVGTYGRETLRVHERVHTAEKPYKCRFCFKSFAQTSQLASHERIHSSDKPFECRFCEKQFKWIKNLRVHYRIQTNERPFECHICSKRFSQSSDLKKHTRVHTGEKPYRCQLCPSSFVQSNNLKDHLRSHTGETPFECDVIILFQSVRLDLFQSLCFAINLLRPPSE</sequence>
<evidence type="ECO:0000256" key="1">
    <source>
        <dbReference type="ARBA" id="ARBA00004123"/>
    </source>
</evidence>
<dbReference type="AlphaFoldDB" id="A0A7R8WTA3"/>
<proteinExistence type="inferred from homology"/>
<evidence type="ECO:0000256" key="2">
    <source>
        <dbReference type="ARBA" id="ARBA00006991"/>
    </source>
</evidence>
<evidence type="ECO:0000256" key="5">
    <source>
        <dbReference type="ARBA" id="ARBA00022771"/>
    </source>
</evidence>
<dbReference type="PANTHER" id="PTHR23235">
    <property type="entry name" value="KRUEPPEL-LIKE TRANSCRIPTION FACTOR"/>
    <property type="match status" value="1"/>
</dbReference>
<evidence type="ECO:0000313" key="9">
    <source>
        <dbReference type="EMBL" id="CAD7234143.1"/>
    </source>
</evidence>
<feature type="non-terminal residue" evidence="9">
    <location>
        <position position="1"/>
    </location>
</feature>
<dbReference type="SUPFAM" id="SSF57667">
    <property type="entry name" value="beta-beta-alpha zinc fingers"/>
    <property type="match status" value="3"/>
</dbReference>
<protein>
    <submittedName>
        <fullName evidence="9">Uncharacterized protein</fullName>
    </submittedName>
</protein>
<comment type="similarity">
    <text evidence="2">Belongs to the krueppel C2H2-type zinc-finger protein family.</text>
</comment>
<evidence type="ECO:0000256" key="4">
    <source>
        <dbReference type="ARBA" id="ARBA00022737"/>
    </source>
</evidence>